<name>A0A3B0X1K2_9ZZZZ</name>
<sequence length="173" mass="19997">MIYRILIICLILSTHSVYARGVYQKPSAFIQGVFTVSPEPQVIWIKGELRSQIENILQHKYKAKRVRYWREKNKSAWVLDEIGKKKPITVGIVIDSNKISHLKVLAFRESRGWEVRYPFFTKQFNQLFLTKDNQLSESVDGISGATLSVRALRKLARIALLLNHKTQSTSPQK</sequence>
<evidence type="ECO:0000313" key="2">
    <source>
        <dbReference type="EMBL" id="VAW57402.1"/>
    </source>
</evidence>
<reference evidence="2" key="1">
    <citation type="submission" date="2018-06" db="EMBL/GenBank/DDBJ databases">
        <authorList>
            <person name="Zhirakovskaya E."/>
        </authorList>
    </citation>
    <scope>NUCLEOTIDE SEQUENCE</scope>
</reference>
<protein>
    <recommendedName>
        <fullName evidence="1">FMN-binding domain-containing protein</fullName>
    </recommendedName>
</protein>
<dbReference type="GO" id="GO:0010181">
    <property type="term" value="F:FMN binding"/>
    <property type="evidence" value="ECO:0007669"/>
    <property type="project" value="InterPro"/>
</dbReference>
<evidence type="ECO:0000259" key="1">
    <source>
        <dbReference type="SMART" id="SM00900"/>
    </source>
</evidence>
<dbReference type="GO" id="GO:0016020">
    <property type="term" value="C:membrane"/>
    <property type="evidence" value="ECO:0007669"/>
    <property type="project" value="InterPro"/>
</dbReference>
<feature type="domain" description="FMN-binding" evidence="1">
    <location>
        <begin position="83"/>
        <end position="163"/>
    </location>
</feature>
<dbReference type="Pfam" id="PF04205">
    <property type="entry name" value="FMN_bind"/>
    <property type="match status" value="1"/>
</dbReference>
<dbReference type="InterPro" id="IPR007329">
    <property type="entry name" value="FMN-bd"/>
</dbReference>
<proteinExistence type="predicted"/>
<organism evidence="2">
    <name type="scientific">hydrothermal vent metagenome</name>
    <dbReference type="NCBI Taxonomy" id="652676"/>
    <lineage>
        <taxon>unclassified sequences</taxon>
        <taxon>metagenomes</taxon>
        <taxon>ecological metagenomes</taxon>
    </lineage>
</organism>
<gene>
    <name evidence="2" type="ORF">MNBD_GAMMA07-1290</name>
</gene>
<accession>A0A3B0X1K2</accession>
<dbReference type="EMBL" id="UOFF01000383">
    <property type="protein sequence ID" value="VAW57402.1"/>
    <property type="molecule type" value="Genomic_DNA"/>
</dbReference>
<dbReference type="AlphaFoldDB" id="A0A3B0X1K2"/>
<dbReference type="SMART" id="SM00900">
    <property type="entry name" value="FMN_bind"/>
    <property type="match status" value="1"/>
</dbReference>